<dbReference type="InterPro" id="IPR005234">
    <property type="entry name" value="ScpB_csome_segregation"/>
</dbReference>
<dbReference type="SUPFAM" id="SSF46785">
    <property type="entry name" value="Winged helix' DNA-binding domain"/>
    <property type="match status" value="2"/>
</dbReference>
<organism evidence="5">
    <name type="scientific">uncultured Cytophagales bacterium</name>
    <dbReference type="NCBI Taxonomy" id="158755"/>
    <lineage>
        <taxon>Bacteria</taxon>
        <taxon>Pseudomonadati</taxon>
        <taxon>Bacteroidota</taxon>
        <taxon>Sphingobacteriia</taxon>
        <taxon>Sphingobacteriales</taxon>
        <taxon>environmental samples</taxon>
    </lineage>
</organism>
<reference evidence="5" key="1">
    <citation type="submission" date="2020-02" db="EMBL/GenBank/DDBJ databases">
        <authorList>
            <person name="Meier V. D."/>
        </authorList>
    </citation>
    <scope>NUCLEOTIDE SEQUENCE</scope>
    <source>
        <strain evidence="5">AVDCRST_MAG56</strain>
    </source>
</reference>
<proteinExistence type="predicted"/>
<evidence type="ECO:0000256" key="3">
    <source>
        <dbReference type="ARBA" id="ARBA00022829"/>
    </source>
</evidence>
<dbReference type="EMBL" id="CADCTQ010000544">
    <property type="protein sequence ID" value="CAA9315486.1"/>
    <property type="molecule type" value="Genomic_DNA"/>
</dbReference>
<dbReference type="PANTHER" id="PTHR34298">
    <property type="entry name" value="SEGREGATION AND CONDENSATION PROTEIN B"/>
    <property type="match status" value="1"/>
</dbReference>
<gene>
    <name evidence="5" type="ORF">AVDCRST_MAG56-6600</name>
</gene>
<dbReference type="PIRSF" id="PIRSF019345">
    <property type="entry name" value="ScpB"/>
    <property type="match status" value="1"/>
</dbReference>
<protein>
    <submittedName>
        <fullName evidence="5">Segregation and condensation protein B</fullName>
    </submittedName>
</protein>
<evidence type="ECO:0000313" key="5">
    <source>
        <dbReference type="EMBL" id="CAA9315486.1"/>
    </source>
</evidence>
<name>A0A6J4KV26_9SPHI</name>
<keyword evidence="2" id="KW-0132">Cell division</keyword>
<dbReference type="InterPro" id="IPR036388">
    <property type="entry name" value="WH-like_DNA-bd_sf"/>
</dbReference>
<dbReference type="AlphaFoldDB" id="A0A6J4KV26"/>
<keyword evidence="3" id="KW-0159">Chromosome partition</keyword>
<dbReference type="Pfam" id="PF04079">
    <property type="entry name" value="SMC_ScpB"/>
    <property type="match status" value="1"/>
</dbReference>
<evidence type="ECO:0000256" key="2">
    <source>
        <dbReference type="ARBA" id="ARBA00022618"/>
    </source>
</evidence>
<dbReference type="GO" id="GO:0051304">
    <property type="term" value="P:chromosome separation"/>
    <property type="evidence" value="ECO:0007669"/>
    <property type="project" value="InterPro"/>
</dbReference>
<dbReference type="InterPro" id="IPR036390">
    <property type="entry name" value="WH_DNA-bd_sf"/>
</dbReference>
<keyword evidence="4" id="KW-0131">Cell cycle</keyword>
<dbReference type="NCBIfam" id="TIGR00281">
    <property type="entry name" value="SMC-Scp complex subunit ScpB"/>
    <property type="match status" value="1"/>
</dbReference>
<sequence length="188" mass="20738">MQSDFLQHHVEALIFSSSQPIKLTELQQCLGEMLGAEVPLADIEGAIAGLTERYAAEPYAFGIYHLAGGYQFLTKPAYQATVGILLKQKSKKRLSTAALETIAIIAYKQPITKTEIEQIRGVNCDYAIQKLLEKELVVIRGKAESVGKPLLYGTSDKFMEYFGIASLKDLPQPRDFAAEENEIGPANE</sequence>
<dbReference type="PANTHER" id="PTHR34298:SF2">
    <property type="entry name" value="SEGREGATION AND CONDENSATION PROTEIN B"/>
    <property type="match status" value="1"/>
</dbReference>
<evidence type="ECO:0000256" key="4">
    <source>
        <dbReference type="ARBA" id="ARBA00023306"/>
    </source>
</evidence>
<accession>A0A6J4KV26</accession>
<evidence type="ECO:0000256" key="1">
    <source>
        <dbReference type="ARBA" id="ARBA00022490"/>
    </source>
</evidence>
<dbReference type="Gene3D" id="1.10.10.10">
    <property type="entry name" value="Winged helix-like DNA-binding domain superfamily/Winged helix DNA-binding domain"/>
    <property type="match status" value="2"/>
</dbReference>
<keyword evidence="1" id="KW-0963">Cytoplasm</keyword>
<dbReference type="GO" id="GO:0051301">
    <property type="term" value="P:cell division"/>
    <property type="evidence" value="ECO:0007669"/>
    <property type="project" value="UniProtKB-KW"/>
</dbReference>